<keyword evidence="3" id="KW-0804">Transcription</keyword>
<accession>A0A1H5SZQ8</accession>
<keyword evidence="7" id="KW-1185">Reference proteome</keyword>
<dbReference type="EMBL" id="FOME01000001">
    <property type="protein sequence ID" value="SFC52618.1"/>
    <property type="molecule type" value="Genomic_DNA"/>
</dbReference>
<gene>
    <name evidence="5" type="ORF">SAMN02982929_00065</name>
    <name evidence="6" type="ORF">SAMN05216506_101967</name>
</gene>
<dbReference type="Proteomes" id="UP000236729">
    <property type="component" value="Unassembled WGS sequence"/>
</dbReference>
<dbReference type="AlphaFoldDB" id="A0A1H5SZQ8"/>
<evidence type="ECO:0000313" key="5">
    <source>
        <dbReference type="EMBL" id="SEF55331.1"/>
    </source>
</evidence>
<evidence type="ECO:0000256" key="2">
    <source>
        <dbReference type="ARBA" id="ARBA00023125"/>
    </source>
</evidence>
<proteinExistence type="predicted"/>
<evidence type="ECO:0000313" key="8">
    <source>
        <dbReference type="Proteomes" id="UP000236729"/>
    </source>
</evidence>
<protein>
    <submittedName>
        <fullName evidence="5">Transcriptional regulator, HxlR family</fullName>
    </submittedName>
</protein>
<sequence length="110" mass="12641">MRSMSVRARPHFCSLNAAVDILSGKWKILLLWELLEQPRRFGELRRLVPGIREKVLIEQLRELEADGVVARKAFDGTRLHVEYSLTEAGVALTRALEPLTQWSLEHVVPR</sequence>
<keyword evidence="1" id="KW-0805">Transcription regulation</keyword>
<dbReference type="Gene3D" id="1.10.10.10">
    <property type="entry name" value="Winged helix-like DNA-binding domain superfamily/Winged helix DNA-binding domain"/>
    <property type="match status" value="1"/>
</dbReference>
<keyword evidence="2" id="KW-0238">DNA-binding</keyword>
<dbReference type="SUPFAM" id="SSF46785">
    <property type="entry name" value="Winged helix' DNA-binding domain"/>
    <property type="match status" value="1"/>
</dbReference>
<reference evidence="7 8" key="2">
    <citation type="submission" date="2016-10" db="EMBL/GenBank/DDBJ databases">
        <authorList>
            <person name="Varghese N."/>
            <person name="Submissions S."/>
        </authorList>
    </citation>
    <scope>NUCLEOTIDE SEQUENCE [LARGE SCALE GENOMIC DNA]</scope>
    <source>
        <strain evidence="8">ATCC 20501</strain>
        <strain evidence="6 7">CGMCC 4.3529</strain>
    </source>
</reference>
<evidence type="ECO:0000313" key="6">
    <source>
        <dbReference type="EMBL" id="SFC52618.1"/>
    </source>
</evidence>
<evidence type="ECO:0000256" key="3">
    <source>
        <dbReference type="ARBA" id="ARBA00023163"/>
    </source>
</evidence>
<dbReference type="PANTHER" id="PTHR33204:SF29">
    <property type="entry name" value="TRANSCRIPTIONAL REGULATOR"/>
    <property type="match status" value="1"/>
</dbReference>
<dbReference type="Pfam" id="PF01638">
    <property type="entry name" value="HxlR"/>
    <property type="match status" value="1"/>
</dbReference>
<dbReference type="InterPro" id="IPR036388">
    <property type="entry name" value="WH-like_DNA-bd_sf"/>
</dbReference>
<dbReference type="PROSITE" id="PS51118">
    <property type="entry name" value="HTH_HXLR"/>
    <property type="match status" value="1"/>
</dbReference>
<organism evidence="5 8">
    <name type="scientific">Saccharopolyspora kobensis</name>
    <dbReference type="NCBI Taxonomy" id="146035"/>
    <lineage>
        <taxon>Bacteria</taxon>
        <taxon>Bacillati</taxon>
        <taxon>Actinomycetota</taxon>
        <taxon>Actinomycetes</taxon>
        <taxon>Pseudonocardiales</taxon>
        <taxon>Pseudonocardiaceae</taxon>
        <taxon>Saccharopolyspora</taxon>
    </lineage>
</organism>
<name>A0A1H5SZQ8_9PSEU</name>
<dbReference type="InterPro" id="IPR002577">
    <property type="entry name" value="HTH_HxlR"/>
</dbReference>
<evidence type="ECO:0000256" key="1">
    <source>
        <dbReference type="ARBA" id="ARBA00023015"/>
    </source>
</evidence>
<dbReference type="SMR" id="A0A1H5SZQ8"/>
<evidence type="ECO:0000313" key="7">
    <source>
        <dbReference type="Proteomes" id="UP000199690"/>
    </source>
</evidence>
<evidence type="ECO:0000259" key="4">
    <source>
        <dbReference type="PROSITE" id="PS51118"/>
    </source>
</evidence>
<feature type="domain" description="HTH hxlR-type" evidence="4">
    <location>
        <begin position="13"/>
        <end position="110"/>
    </location>
</feature>
<reference evidence="5" key="1">
    <citation type="submission" date="2016-10" db="EMBL/GenBank/DDBJ databases">
        <authorList>
            <person name="de Groot N.N."/>
        </authorList>
    </citation>
    <scope>NUCLEOTIDE SEQUENCE [LARGE SCALE GENOMIC DNA]</scope>
    <source>
        <strain evidence="5">ATCC 20501</strain>
    </source>
</reference>
<dbReference type="InterPro" id="IPR036390">
    <property type="entry name" value="WH_DNA-bd_sf"/>
</dbReference>
<accession>A0A1I1K1I6</accession>
<dbReference type="PANTHER" id="PTHR33204">
    <property type="entry name" value="TRANSCRIPTIONAL REGULATOR, MARR FAMILY"/>
    <property type="match status" value="1"/>
</dbReference>
<dbReference type="Proteomes" id="UP000199690">
    <property type="component" value="Unassembled WGS sequence"/>
</dbReference>
<dbReference type="EMBL" id="FNVB01000002">
    <property type="protein sequence ID" value="SEF55331.1"/>
    <property type="molecule type" value="Genomic_DNA"/>
</dbReference>
<dbReference type="GO" id="GO:0003677">
    <property type="term" value="F:DNA binding"/>
    <property type="evidence" value="ECO:0007669"/>
    <property type="project" value="UniProtKB-KW"/>
</dbReference>